<evidence type="ECO:0000313" key="3">
    <source>
        <dbReference type="Proteomes" id="UP000183642"/>
    </source>
</evidence>
<dbReference type="Gene3D" id="3.40.50.300">
    <property type="entry name" value="P-loop containing nucleotide triphosphate hydrolases"/>
    <property type="match status" value="1"/>
</dbReference>
<protein>
    <submittedName>
        <fullName evidence="2">AAA ATPase domain-containing protein</fullName>
    </submittedName>
</protein>
<name>A0A1I5CPY5_9ACTN</name>
<dbReference type="AlphaFoldDB" id="A0A1I5CPY5"/>
<sequence>MPCDDYEFSAFEDLYQFLRWQADPDRRVVDEAELTARVGDWIGEHVLGPEVMGALLGEAPVTVRVPVPAQLGFLPYRPWEIASWKGEVLGREQVRFVFDLPDTWAGAHELQSERRVLRVLALFSLPTGGAVLGLRRERYALDRLIQQLRQGPQARAVQLRVLQYGVTQEALSAAVDDGDGWDILHISGYSDAGKLVLETSTGARDPIAPDELVALVKPTRRRLKLAVLSPCESGASTAAESLHLLDLALQTEKPDNPYPGQTPPSVQAADVGAGAHVSPHEGPTNGGTGNDAVQAGNGVAGWPGLDQALVQQLGCAVLAMRYPVIDDFAIELTGQLYRGLFERGHSVDVALARALPRAASNRPSLGAPAVSLATPALLGPATGLKLQPPPGPAAPISIKMAGFPDEPARFVGRTATLTRARHALMPGSERTGVLLHGIAGAGKSTAATELAYQTAGTFAAAAWWTAPPADQWTSALASLALLLESRLNRFLDPDHRADRPMLQLVGNTATDALLESRLPDLAEVIEQARLLIVLDNLENLLSKQATWLDPRFGQLITTLADHTGATRMVLTSRIIPAGLDLHRVDVLPIHTLSRDEALLLARELPHLHALQHDTEPAAGFTAPRVPTDRMLLARTLAVVQGHPELLRLADATAADPAVLETRVAAAEAAATQRGTPLAAFLATGESEANPDQLFEALTGWTRATAGALSEAARALLQLLAAAEPADRTGPVLDGSWAGLWHRLDRPGDPPPLAETLAQLTIAALAEPEQSGNDEDAHRPLHYALHPGVADAVRADTPAEILTAIDSELAQYWMKVFNKAKKQEGHEATGRTVARAALAATSYLLRLRDWDTAGPLLEQALDRDQTPATLAAVLPRLQAIADATVGSVHELEHQASLARAIAIIDPAEGERQLRSVLKKAVQQEQHRTAITIAGDLGALLGDRGRFPEALTAADQMAQLTESAGLGPWTRLANAVLRLQLRAYTDEADAVSNHFQELRDQLESLPDSPADTETVEPWSVREALLDIGRGAALASNRWRDALRLNAEIQDSERRRGAGPYELARTRFNDYGPLMRLGQAPLADEVLRDCQHQFEQARDAGALAAVLGARADLADEQGYSAATTHHAQVALRYLYAGSDPLTIASGHYKLAGHLGHVGAAPETRLAHRLTAALLHRLTGADHDLQRDLHSLAHDFTATAAAGALPATVEQLQATVEQIDGVHLANLLEALEPDPTLQQATLGELLDATRTINLDPAFDAERHVATWNRSRRLARHPQAG</sequence>
<evidence type="ECO:0000313" key="2">
    <source>
        <dbReference type="EMBL" id="SFN88987.1"/>
    </source>
</evidence>
<evidence type="ECO:0000256" key="1">
    <source>
        <dbReference type="SAM" id="MobiDB-lite"/>
    </source>
</evidence>
<dbReference type="OrthoDB" id="3881650at2"/>
<dbReference type="RefSeq" id="WP_075011859.1">
    <property type="nucleotide sequence ID" value="NZ_FOWE01000001.1"/>
</dbReference>
<organism evidence="2 3">
    <name type="scientific">Geodermatophilus obscurus</name>
    <dbReference type="NCBI Taxonomy" id="1861"/>
    <lineage>
        <taxon>Bacteria</taxon>
        <taxon>Bacillati</taxon>
        <taxon>Actinomycetota</taxon>
        <taxon>Actinomycetes</taxon>
        <taxon>Geodermatophilales</taxon>
        <taxon>Geodermatophilaceae</taxon>
        <taxon>Geodermatophilus</taxon>
    </lineage>
</organism>
<keyword evidence="3" id="KW-1185">Reference proteome</keyword>
<reference evidence="3" key="1">
    <citation type="submission" date="2016-10" db="EMBL/GenBank/DDBJ databases">
        <authorList>
            <person name="Varghese N."/>
            <person name="Submissions S."/>
        </authorList>
    </citation>
    <scope>NUCLEOTIDE SEQUENCE [LARGE SCALE GENOMIC DNA]</scope>
    <source>
        <strain evidence="3">DSM 43161</strain>
    </source>
</reference>
<accession>A0A1I5CPY5</accession>
<feature type="region of interest" description="Disordered" evidence="1">
    <location>
        <begin position="252"/>
        <end position="291"/>
    </location>
</feature>
<proteinExistence type="predicted"/>
<dbReference type="EMBL" id="FOWE01000001">
    <property type="protein sequence ID" value="SFN88987.1"/>
    <property type="molecule type" value="Genomic_DNA"/>
</dbReference>
<dbReference type="InterPro" id="IPR027417">
    <property type="entry name" value="P-loop_NTPase"/>
</dbReference>
<gene>
    <name evidence="2" type="ORF">SAMN05660359_00451</name>
</gene>
<dbReference type="Proteomes" id="UP000183642">
    <property type="component" value="Unassembled WGS sequence"/>
</dbReference>
<dbReference type="SUPFAM" id="SSF52540">
    <property type="entry name" value="P-loop containing nucleoside triphosphate hydrolases"/>
    <property type="match status" value="1"/>
</dbReference>